<gene>
    <name evidence="1" type="ORF">Lyticum_00287</name>
</gene>
<name>A0AAE4VJR2_9RICK</name>
<keyword evidence="2" id="KW-1185">Reference proteome</keyword>
<reference evidence="1" key="1">
    <citation type="submission" date="2023-02" db="EMBL/GenBank/DDBJ databases">
        <title>Host association and intracellularity evolved multiple times independently in the Rickettsiales.</title>
        <authorList>
            <person name="Castelli M."/>
            <person name="Nardi T."/>
            <person name="Gammuto L."/>
            <person name="Bellinzona G."/>
            <person name="Sabaneyeva E."/>
            <person name="Potekhin A."/>
            <person name="Serra V."/>
            <person name="Petroni G."/>
            <person name="Sassera D."/>
        </authorList>
    </citation>
    <scope>NUCLEOTIDE SEQUENCE</scope>
    <source>
        <strain evidence="1">USBL-36I1</strain>
    </source>
</reference>
<dbReference type="EMBL" id="JARGYU010000001">
    <property type="protein sequence ID" value="MDZ5761121.1"/>
    <property type="molecule type" value="Genomic_DNA"/>
</dbReference>
<dbReference type="AlphaFoldDB" id="A0AAE4VJR2"/>
<dbReference type="RefSeq" id="WP_322498546.1">
    <property type="nucleotide sequence ID" value="NZ_JARGYU010000001.1"/>
</dbReference>
<evidence type="ECO:0000313" key="1">
    <source>
        <dbReference type="EMBL" id="MDZ5761121.1"/>
    </source>
</evidence>
<protein>
    <submittedName>
        <fullName evidence="1">Uncharacterized protein</fullName>
    </submittedName>
</protein>
<organism evidence="1 2">
    <name type="scientific">Lyticum sinuosum</name>
    <dbReference type="NCBI Taxonomy" id="1332059"/>
    <lineage>
        <taxon>Bacteria</taxon>
        <taxon>Pseudomonadati</taxon>
        <taxon>Pseudomonadota</taxon>
        <taxon>Alphaproteobacteria</taxon>
        <taxon>Rickettsiales</taxon>
        <taxon>Lyticum</taxon>
    </lineage>
</organism>
<accession>A0AAE4VJR2</accession>
<comment type="caution">
    <text evidence="1">The sequence shown here is derived from an EMBL/GenBank/DDBJ whole genome shotgun (WGS) entry which is preliminary data.</text>
</comment>
<evidence type="ECO:0000313" key="2">
    <source>
        <dbReference type="Proteomes" id="UP001289135"/>
    </source>
</evidence>
<dbReference type="Proteomes" id="UP001289135">
    <property type="component" value="Unassembled WGS sequence"/>
</dbReference>
<sequence>MKVAALIVGDDINSYMKIRISQPIFNFIRPKNNIDNNCYAREF</sequence>
<proteinExistence type="predicted"/>